<dbReference type="Proteomes" id="UP000189632">
    <property type="component" value="Chromosome"/>
</dbReference>
<organism evidence="1 2">
    <name type="scientific">Bartonella choladocola</name>
    <dbReference type="NCBI Taxonomy" id="2750995"/>
    <lineage>
        <taxon>Bacteria</taxon>
        <taxon>Pseudomonadati</taxon>
        <taxon>Pseudomonadota</taxon>
        <taxon>Alphaproteobacteria</taxon>
        <taxon>Hyphomicrobiales</taxon>
        <taxon>Bartonellaceae</taxon>
        <taxon>Bartonella</taxon>
    </lineage>
</organism>
<accession>A0A1U9MEJ6</accession>
<dbReference type="EMBL" id="CP015625">
    <property type="protein sequence ID" value="AQT46355.1"/>
    <property type="molecule type" value="Genomic_DNA"/>
</dbReference>
<evidence type="ECO:0000313" key="1">
    <source>
        <dbReference type="EMBL" id="AQT46355.1"/>
    </source>
</evidence>
<protein>
    <submittedName>
        <fullName evidence="1">Uncharacterized protein</fullName>
    </submittedName>
</protein>
<name>A0A1U9MEJ6_9HYPH</name>
<gene>
    <name evidence="1" type="ORF">BBC0122_002150</name>
</gene>
<reference evidence="1 2" key="1">
    <citation type="submission" date="2016-11" db="EMBL/GenBank/DDBJ databases">
        <title>Comparative genomics of Bartonella apis.</title>
        <authorList>
            <person name="Engel P."/>
        </authorList>
    </citation>
    <scope>NUCLEOTIDE SEQUENCE [LARGE SCALE GENOMIC DNA]</scope>
    <source>
        <strain evidence="1 2">BBC0122</strain>
    </source>
</reference>
<dbReference type="KEGG" id="bapi:BBC0122_002150"/>
<sequence>MVNDQAVDEYEIAGVVIRWQELEIARYFSRKEKGRAGGDAQPLIPNAAMGGGGAAFNLLDLGGGVIQQEERYCMRPQTTTHNYA</sequence>
<proteinExistence type="predicted"/>
<keyword evidence="2" id="KW-1185">Reference proteome</keyword>
<evidence type="ECO:0000313" key="2">
    <source>
        <dbReference type="Proteomes" id="UP000189632"/>
    </source>
</evidence>
<dbReference type="AlphaFoldDB" id="A0A1U9MEJ6"/>